<feature type="binding site" evidence="11">
    <location>
        <position position="9"/>
    </location>
    <ligand>
        <name>Mg(2+)</name>
        <dbReference type="ChEBI" id="CHEBI:18420"/>
        <label>2</label>
    </ligand>
</feature>
<dbReference type="Pfam" id="PF00075">
    <property type="entry name" value="RNase_H"/>
    <property type="match status" value="1"/>
</dbReference>
<feature type="domain" description="RNase H type-1" evidence="12">
    <location>
        <begin position="1"/>
        <end position="148"/>
    </location>
</feature>
<accession>A0A1H9U6K0</accession>
<dbReference type="Gene3D" id="3.30.420.10">
    <property type="entry name" value="Ribonuclease H-like superfamily/Ribonuclease H"/>
    <property type="match status" value="1"/>
</dbReference>
<dbReference type="GO" id="GO:0003676">
    <property type="term" value="F:nucleic acid binding"/>
    <property type="evidence" value="ECO:0007669"/>
    <property type="project" value="InterPro"/>
</dbReference>
<dbReference type="InterPro" id="IPR050092">
    <property type="entry name" value="RNase_H"/>
</dbReference>
<proteinExistence type="inferred from homology"/>
<dbReference type="NCBIfam" id="NF001236">
    <property type="entry name" value="PRK00203.1"/>
    <property type="match status" value="1"/>
</dbReference>
<dbReference type="GO" id="GO:0005737">
    <property type="term" value="C:cytoplasm"/>
    <property type="evidence" value="ECO:0007669"/>
    <property type="project" value="UniProtKB-SubCell"/>
</dbReference>
<comment type="similarity">
    <text evidence="3 11">Belongs to the RNase H family.</text>
</comment>
<feature type="binding site" evidence="11">
    <location>
        <position position="9"/>
    </location>
    <ligand>
        <name>Mg(2+)</name>
        <dbReference type="ChEBI" id="CHEBI:18420"/>
        <label>1</label>
    </ligand>
</feature>
<protein>
    <recommendedName>
        <fullName evidence="5 11">Ribonuclease H</fullName>
        <shortName evidence="11">RNase H</shortName>
        <ecNumber evidence="5 11">3.1.26.4</ecNumber>
    </recommendedName>
</protein>
<dbReference type="EMBL" id="FOGJ01000017">
    <property type="protein sequence ID" value="SES05106.1"/>
    <property type="molecule type" value="Genomic_DNA"/>
</dbReference>
<sequence>MTHIEVYTDGAARGNPDGPGGYGAVLKFTDKSGELHVKELSDGFDKTTNNRMELLGVIKALEALNHPCSIDLYSDSKYVISAFNEHWIEGWLKKGWVNASKKPVKNRALWERLLKAAEPHTITWHWVKGHAGHPENERCDELATTAADENPDMLLHDDGGDLKGVC</sequence>
<organism evidence="13 14">
    <name type="scientific">Butyrivibrio fibrisolvens</name>
    <dbReference type="NCBI Taxonomy" id="831"/>
    <lineage>
        <taxon>Bacteria</taxon>
        <taxon>Bacillati</taxon>
        <taxon>Bacillota</taxon>
        <taxon>Clostridia</taxon>
        <taxon>Lachnospirales</taxon>
        <taxon>Lachnospiraceae</taxon>
        <taxon>Butyrivibrio</taxon>
    </lineage>
</organism>
<dbReference type="EC" id="3.1.26.4" evidence="5 11"/>
<evidence type="ECO:0000313" key="14">
    <source>
        <dbReference type="Proteomes" id="UP000182584"/>
    </source>
</evidence>
<evidence type="ECO:0000256" key="7">
    <source>
        <dbReference type="ARBA" id="ARBA00022723"/>
    </source>
</evidence>
<dbReference type="RefSeq" id="WP_034485272.1">
    <property type="nucleotide sequence ID" value="NZ_FOGJ01000017.1"/>
</dbReference>
<keyword evidence="6 11" id="KW-0540">Nuclease</keyword>
<reference evidence="13 14" key="1">
    <citation type="submission" date="2016-10" db="EMBL/GenBank/DDBJ databases">
        <authorList>
            <person name="de Groot N.N."/>
        </authorList>
    </citation>
    <scope>NUCLEOTIDE SEQUENCE [LARGE SCALE GENOMIC DNA]</scope>
    <source>
        <strain evidence="13 14">AR40</strain>
    </source>
</reference>
<name>A0A1H9U6K0_BUTFI</name>
<dbReference type="GO" id="GO:0004523">
    <property type="term" value="F:RNA-DNA hybrid ribonuclease activity"/>
    <property type="evidence" value="ECO:0007669"/>
    <property type="project" value="UniProtKB-UniRule"/>
</dbReference>
<comment type="cofactor">
    <cofactor evidence="11">
        <name>Mg(2+)</name>
        <dbReference type="ChEBI" id="CHEBI:18420"/>
    </cofactor>
    <text evidence="11">Binds 1 Mg(2+) ion per subunit. May bind a second metal ion at a regulatory site, or after substrate binding.</text>
</comment>
<evidence type="ECO:0000256" key="2">
    <source>
        <dbReference type="ARBA" id="ARBA00004065"/>
    </source>
</evidence>
<comment type="subcellular location">
    <subcellularLocation>
        <location evidence="11">Cytoplasm</location>
    </subcellularLocation>
</comment>
<keyword evidence="9 11" id="KW-0378">Hydrolase</keyword>
<dbReference type="HAMAP" id="MF_00042">
    <property type="entry name" value="RNase_H"/>
    <property type="match status" value="1"/>
</dbReference>
<feature type="binding site" evidence="11">
    <location>
        <position position="75"/>
    </location>
    <ligand>
        <name>Mg(2+)</name>
        <dbReference type="ChEBI" id="CHEBI:18420"/>
        <label>1</label>
    </ligand>
</feature>
<comment type="subunit">
    <text evidence="4 11">Monomer.</text>
</comment>
<comment type="catalytic activity">
    <reaction evidence="1 11">
        <text>Endonucleolytic cleavage to 5'-phosphomonoester.</text>
        <dbReference type="EC" id="3.1.26.4"/>
    </reaction>
</comment>
<evidence type="ECO:0000256" key="8">
    <source>
        <dbReference type="ARBA" id="ARBA00022759"/>
    </source>
</evidence>
<dbReference type="OrthoDB" id="7845843at2"/>
<evidence type="ECO:0000256" key="3">
    <source>
        <dbReference type="ARBA" id="ARBA00005300"/>
    </source>
</evidence>
<dbReference type="Proteomes" id="UP000182584">
    <property type="component" value="Unassembled WGS sequence"/>
</dbReference>
<evidence type="ECO:0000256" key="1">
    <source>
        <dbReference type="ARBA" id="ARBA00000077"/>
    </source>
</evidence>
<dbReference type="FunFam" id="3.30.420.10:FF:000089">
    <property type="entry name" value="Ribonuclease H"/>
    <property type="match status" value="1"/>
</dbReference>
<dbReference type="PANTHER" id="PTHR10642">
    <property type="entry name" value="RIBONUCLEASE H1"/>
    <property type="match status" value="1"/>
</dbReference>
<keyword evidence="10 11" id="KW-0460">Magnesium</keyword>
<evidence type="ECO:0000256" key="5">
    <source>
        <dbReference type="ARBA" id="ARBA00012180"/>
    </source>
</evidence>
<evidence type="ECO:0000313" key="13">
    <source>
        <dbReference type="EMBL" id="SES05106.1"/>
    </source>
</evidence>
<dbReference type="InterPro" id="IPR002156">
    <property type="entry name" value="RNaseH_domain"/>
</dbReference>
<keyword evidence="7 11" id="KW-0479">Metal-binding</keyword>
<comment type="function">
    <text evidence="2 11">Endonuclease that specifically degrades the RNA of RNA-DNA hybrids.</text>
</comment>
<dbReference type="GO" id="GO:0000287">
    <property type="term" value="F:magnesium ion binding"/>
    <property type="evidence" value="ECO:0007669"/>
    <property type="project" value="UniProtKB-UniRule"/>
</dbReference>
<evidence type="ECO:0000259" key="12">
    <source>
        <dbReference type="PROSITE" id="PS50879"/>
    </source>
</evidence>
<keyword evidence="8 11" id="KW-0255">Endonuclease</keyword>
<evidence type="ECO:0000256" key="10">
    <source>
        <dbReference type="ARBA" id="ARBA00022842"/>
    </source>
</evidence>
<dbReference type="PROSITE" id="PS50879">
    <property type="entry name" value="RNASE_H_1"/>
    <property type="match status" value="1"/>
</dbReference>
<dbReference type="GO" id="GO:0043137">
    <property type="term" value="P:DNA replication, removal of RNA primer"/>
    <property type="evidence" value="ECO:0007669"/>
    <property type="project" value="TreeGrafter"/>
</dbReference>
<evidence type="ECO:0000256" key="6">
    <source>
        <dbReference type="ARBA" id="ARBA00022722"/>
    </source>
</evidence>
<dbReference type="AlphaFoldDB" id="A0A1H9U6K0"/>
<gene>
    <name evidence="11" type="primary">rnhA</name>
    <name evidence="13" type="ORF">SAMN04487884_11778</name>
</gene>
<evidence type="ECO:0000256" key="4">
    <source>
        <dbReference type="ARBA" id="ARBA00011245"/>
    </source>
</evidence>
<dbReference type="PANTHER" id="PTHR10642:SF26">
    <property type="entry name" value="RIBONUCLEASE H1"/>
    <property type="match status" value="1"/>
</dbReference>
<dbReference type="SUPFAM" id="SSF53098">
    <property type="entry name" value="Ribonuclease H-like"/>
    <property type="match status" value="1"/>
</dbReference>
<dbReference type="InterPro" id="IPR036397">
    <property type="entry name" value="RNaseH_sf"/>
</dbReference>
<feature type="binding site" evidence="11">
    <location>
        <position position="140"/>
    </location>
    <ligand>
        <name>Mg(2+)</name>
        <dbReference type="ChEBI" id="CHEBI:18420"/>
        <label>2</label>
    </ligand>
</feature>
<keyword evidence="11" id="KW-0963">Cytoplasm</keyword>
<dbReference type="InterPro" id="IPR022892">
    <property type="entry name" value="RNaseHI"/>
</dbReference>
<dbReference type="InterPro" id="IPR012337">
    <property type="entry name" value="RNaseH-like_sf"/>
</dbReference>
<evidence type="ECO:0000256" key="9">
    <source>
        <dbReference type="ARBA" id="ARBA00022801"/>
    </source>
</evidence>
<feature type="binding site" evidence="11">
    <location>
        <position position="53"/>
    </location>
    <ligand>
        <name>Mg(2+)</name>
        <dbReference type="ChEBI" id="CHEBI:18420"/>
        <label>1</label>
    </ligand>
</feature>
<dbReference type="CDD" id="cd09278">
    <property type="entry name" value="RNase_HI_prokaryote_like"/>
    <property type="match status" value="1"/>
</dbReference>
<evidence type="ECO:0000256" key="11">
    <source>
        <dbReference type="HAMAP-Rule" id="MF_00042"/>
    </source>
</evidence>
<dbReference type="eggNOG" id="COG0328">
    <property type="taxonomic scope" value="Bacteria"/>
</dbReference>